<dbReference type="Gene3D" id="3.40.50.2300">
    <property type="match status" value="1"/>
</dbReference>
<organism evidence="3 4">
    <name type="scientific">Vibrio tubiashii ATCC 19109</name>
    <dbReference type="NCBI Taxonomy" id="1051646"/>
    <lineage>
        <taxon>Bacteria</taxon>
        <taxon>Pseudomonadati</taxon>
        <taxon>Pseudomonadota</taxon>
        <taxon>Gammaproteobacteria</taxon>
        <taxon>Vibrionales</taxon>
        <taxon>Vibrionaceae</taxon>
        <taxon>Vibrio</taxon>
        <taxon>Vibrio oreintalis group</taxon>
    </lineage>
</organism>
<evidence type="ECO:0000259" key="2">
    <source>
        <dbReference type="PROSITE" id="PS50110"/>
    </source>
</evidence>
<evidence type="ECO:0000313" key="4">
    <source>
        <dbReference type="Proteomes" id="UP000030071"/>
    </source>
</evidence>
<evidence type="ECO:0000256" key="1">
    <source>
        <dbReference type="PROSITE-ProRule" id="PRU00169"/>
    </source>
</evidence>
<sequence length="544" mass="62151">MADKKDLSDKRILIVEENSMLSSSIKNMLKKMGGAEDKLHKAQNVMTFKQLVNQHRFDLIICSYASKKKIVGPKYHYLYQQSRAYSRDCSFVVIANSGDDEQSRGAEELEPDNILGHPFNYNQFKHLIASSLIKRSILATVHKKLEIGLYDDVIEICNRQSKRKGIEWLDFHKVVVDCYVKQNKYDSALLVLKQLSKQVKHRWPLVKQISLHNELGNEVEALTLAHEYELLGYPDDPLVSQITARHSLLDCDLDKAVRVMIKLSIRYPHIVHLTLKCVMLCIMLSDYRKASMFLAKIDYDSVLDDEELVFIEELRLFLEALIAIKTRNKMNPATLKTSLKAILAIQENELIDSHKFSKGLYQLLLQVNGLNPVCSPKRLELLYNQTKLEHRKFALLAVALHIGCLDLARTWLNELRLLNSSKKDIAMTISCIVLDKAEAILSVKAQAMQQATEKASLGRVIDALAIKAKEAPYFINHHSHFINAMLKFKVSDSSNIELLKEQFPVSVGIVIENLIKQDPMHPKVTQIQKAKRIVQKRLQTPLHA</sequence>
<gene>
    <name evidence="3" type="ORF">IX91_10575</name>
</gene>
<dbReference type="InterPro" id="IPR001789">
    <property type="entry name" value="Sig_transdc_resp-reg_receiver"/>
</dbReference>
<comment type="caution">
    <text evidence="1">Lacks conserved residue(s) required for the propagation of feature annotation.</text>
</comment>
<name>A0A0A0SI28_9VIBR</name>
<accession>A0A0A0SI28</accession>
<keyword evidence="3" id="KW-0808">Transferase</keyword>
<dbReference type="KEGG" id="vtu:IX91_10575"/>
<dbReference type="STRING" id="1051646.IX91_10575"/>
<dbReference type="SUPFAM" id="SSF52172">
    <property type="entry name" value="CheY-like"/>
    <property type="match status" value="1"/>
</dbReference>
<dbReference type="PROSITE" id="PS50110">
    <property type="entry name" value="RESPONSE_REGULATORY"/>
    <property type="match status" value="1"/>
</dbReference>
<dbReference type="PATRIC" id="fig|1051646.9.peg.2101"/>
<dbReference type="InterPro" id="IPR011006">
    <property type="entry name" value="CheY-like_superfamily"/>
</dbReference>
<feature type="domain" description="Response regulatory" evidence="2">
    <location>
        <begin position="11"/>
        <end position="132"/>
    </location>
</feature>
<reference evidence="3 4" key="1">
    <citation type="submission" date="2014-08" db="EMBL/GenBank/DDBJ databases">
        <title>First Complete Genome Sequence of the Shellfish Pathogen Vibrio tubiashii.</title>
        <authorList>
            <person name="Richards G.P."/>
            <person name="Needleman D.S."/>
            <person name="Watson M.A."/>
            <person name="Bono J.L."/>
        </authorList>
    </citation>
    <scope>NUCLEOTIDE SEQUENCE [LARGE SCALE GENOMIC DNA]</scope>
    <source>
        <strain evidence="3 4">ATCC 19109</strain>
    </source>
</reference>
<dbReference type="GO" id="GO:0016301">
    <property type="term" value="F:kinase activity"/>
    <property type="evidence" value="ECO:0007669"/>
    <property type="project" value="UniProtKB-KW"/>
</dbReference>
<evidence type="ECO:0000313" key="3">
    <source>
        <dbReference type="EMBL" id="AIW14642.1"/>
    </source>
</evidence>
<dbReference type="HOGENOM" id="CLU_500506_0_0_6"/>
<dbReference type="AlphaFoldDB" id="A0A0A0SI28"/>
<keyword evidence="3" id="KW-0418">Kinase</keyword>
<proteinExistence type="predicted"/>
<dbReference type="EMBL" id="CP009354">
    <property type="protein sequence ID" value="AIW14642.1"/>
    <property type="molecule type" value="Genomic_DNA"/>
</dbReference>
<dbReference type="RefSeq" id="WP_004749652.1">
    <property type="nucleotide sequence ID" value="NZ_CP009354.1"/>
</dbReference>
<dbReference type="Proteomes" id="UP000030071">
    <property type="component" value="Chromosome 1"/>
</dbReference>
<dbReference type="GeneID" id="23445163"/>
<dbReference type="GO" id="GO:0000160">
    <property type="term" value="P:phosphorelay signal transduction system"/>
    <property type="evidence" value="ECO:0007669"/>
    <property type="project" value="InterPro"/>
</dbReference>
<protein>
    <submittedName>
        <fullName evidence="3">Histidine kinase</fullName>
    </submittedName>
</protein>